<accession>V9Z3I7</accession>
<proteinExistence type="predicted"/>
<dbReference type="EMBL" id="KF602048">
    <property type="protein sequence ID" value="AHE39107.1"/>
    <property type="molecule type" value="Genomic_DNA"/>
</dbReference>
<dbReference type="RefSeq" id="WP_024126488.1">
    <property type="nucleotide sequence ID" value="NC_023283.1"/>
</dbReference>
<keyword evidence="1" id="KW-0614">Plasmid</keyword>
<sequence length="304" mass="33059">MRRRVVTALLPEPAAEPAYAEFEEVREQARRSSRGPIGMDTTGRMQEVAARRGGDWCTAVLGRGFPGLRHVSTVEGWMLIIADTQGLEPPLPCRIVEERQVAEELHVGRERAAVVELSMAKEAWRQLAVKAPVPLTVRENTRHIGPRGSLRHVVSAVDLVSGRSRTHKAGMGLCETPERANPLQLGGAVDLPPTCTRCQEFVAKVRTLDAPAPPTAAEAALLQLIDSGVVLTLRPARGQPTIRDTSQRSHGVAWGHLGRKVDTAVTKLQAKGWVQKDEKPSKAVTDQYGQRWRLTDAGIAALGA</sequence>
<reference evidence="1" key="1">
    <citation type="submission" date="2013-09" db="EMBL/GenBank/DDBJ databases">
        <title>Complete nucleotide sequence of Streptomyces linear plasmid pFRL3.</title>
        <authorList>
            <person name="Chen Z."/>
            <person name="Fang P."/>
            <person name="Qin Z."/>
        </authorList>
    </citation>
    <scope>NUCLEOTIDE SEQUENCE</scope>
    <source>
        <plasmid evidence="1">pFRL3</plasmid>
    </source>
</reference>
<evidence type="ECO:0000313" key="1">
    <source>
        <dbReference type="EMBL" id="AHE39107.1"/>
    </source>
</evidence>
<dbReference type="AlphaFoldDB" id="V9Z3I7"/>
<name>V9Z3I7_9ACTN</name>
<organism evidence="1">
    <name type="scientific">Streptomyces sp. FR1</name>
    <dbReference type="NCBI Taxonomy" id="349971"/>
    <lineage>
        <taxon>Bacteria</taxon>
        <taxon>Bacillati</taxon>
        <taxon>Actinomycetota</taxon>
        <taxon>Actinomycetes</taxon>
        <taxon>Kitasatosporales</taxon>
        <taxon>Streptomycetaceae</taxon>
        <taxon>Streptomyces</taxon>
    </lineage>
</organism>
<protein>
    <submittedName>
        <fullName evidence="1">Uncharacterized protein</fullName>
    </submittedName>
</protein>
<geneLocation type="plasmid" evidence="1">
    <name>pFRL3</name>
</geneLocation>
<gene>
    <name evidence="1" type="ORF">pFRL3_330</name>
</gene>